<reference evidence="5" key="1">
    <citation type="journal article" date="2014" name="Front. Microbiol.">
        <title>High frequency of phylogenetically diverse reductive dehalogenase-homologous genes in deep subseafloor sedimentary metagenomes.</title>
        <authorList>
            <person name="Kawai M."/>
            <person name="Futagami T."/>
            <person name="Toyoda A."/>
            <person name="Takaki Y."/>
            <person name="Nishi S."/>
            <person name="Hori S."/>
            <person name="Arai W."/>
            <person name="Tsubouchi T."/>
            <person name="Morono Y."/>
            <person name="Uchiyama I."/>
            <person name="Ito T."/>
            <person name="Fujiyama A."/>
            <person name="Inagaki F."/>
            <person name="Takami H."/>
        </authorList>
    </citation>
    <scope>NUCLEOTIDE SEQUENCE</scope>
    <source>
        <strain evidence="5">Expedition CK06-06</strain>
    </source>
</reference>
<dbReference type="PANTHER" id="PTHR43643:SF3">
    <property type="entry name" value="HISTIDINOL-PHOSPHATE AMINOTRANSFERASE"/>
    <property type="match status" value="1"/>
</dbReference>
<dbReference type="InterPro" id="IPR015424">
    <property type="entry name" value="PyrdxlP-dep_Trfase"/>
</dbReference>
<keyword evidence="1" id="KW-0032">Aminotransferase</keyword>
<gene>
    <name evidence="5" type="ORF">S12H4_20768</name>
</gene>
<dbReference type="SUPFAM" id="SSF53383">
    <property type="entry name" value="PLP-dependent transferases"/>
    <property type="match status" value="1"/>
</dbReference>
<evidence type="ECO:0000313" key="5">
    <source>
        <dbReference type="EMBL" id="GAI77982.1"/>
    </source>
</evidence>
<evidence type="ECO:0000256" key="2">
    <source>
        <dbReference type="ARBA" id="ARBA00022679"/>
    </source>
</evidence>
<dbReference type="Gene3D" id="3.40.640.10">
    <property type="entry name" value="Type I PLP-dependent aspartate aminotransferase-like (Major domain)"/>
    <property type="match status" value="1"/>
</dbReference>
<dbReference type="PANTHER" id="PTHR43643">
    <property type="entry name" value="HISTIDINOL-PHOSPHATE AMINOTRANSFERASE 2"/>
    <property type="match status" value="1"/>
</dbReference>
<dbReference type="Pfam" id="PF00155">
    <property type="entry name" value="Aminotran_1_2"/>
    <property type="match status" value="1"/>
</dbReference>
<dbReference type="GO" id="GO:0008483">
    <property type="term" value="F:transaminase activity"/>
    <property type="evidence" value="ECO:0007669"/>
    <property type="project" value="UniProtKB-KW"/>
</dbReference>
<keyword evidence="2" id="KW-0808">Transferase</keyword>
<comment type="caution">
    <text evidence="5">The sequence shown here is derived from an EMBL/GenBank/DDBJ whole genome shotgun (WGS) entry which is preliminary data.</text>
</comment>
<dbReference type="InterPro" id="IPR015422">
    <property type="entry name" value="PyrdxlP-dep_Trfase_small"/>
</dbReference>
<dbReference type="Gene3D" id="3.90.1150.10">
    <property type="entry name" value="Aspartate Aminotransferase, domain 1"/>
    <property type="match status" value="1"/>
</dbReference>
<sequence length="210" mass="23906">KIIFICNPNNPTGTIVNKEAVDKFMKQIPNDIIVVFDEAYYDYVENNNYTSGLSYILEGKNVIILRTFSKIAGIAGVRIGCGIAKPGLIDYLRRVVNPFTTNRLAQVAALASLDDEEHRRKVLSSNKEGKKYLYRELKKLELFYVPTETNFIFIDVKEDSEVIFNKLLKKGVIIRPGKLYGCSNFIRVTIGTPYENKKFIQAIREIKNVG</sequence>
<evidence type="ECO:0000256" key="3">
    <source>
        <dbReference type="ARBA" id="ARBA00022898"/>
    </source>
</evidence>
<dbReference type="CDD" id="cd00609">
    <property type="entry name" value="AAT_like"/>
    <property type="match status" value="1"/>
</dbReference>
<protein>
    <recommendedName>
        <fullName evidence="4">Aminotransferase class I/classII large domain-containing protein</fullName>
    </recommendedName>
</protein>
<feature type="non-terminal residue" evidence="5">
    <location>
        <position position="1"/>
    </location>
</feature>
<dbReference type="GO" id="GO:0030170">
    <property type="term" value="F:pyridoxal phosphate binding"/>
    <property type="evidence" value="ECO:0007669"/>
    <property type="project" value="InterPro"/>
</dbReference>
<accession>X1RB86</accession>
<evidence type="ECO:0000259" key="4">
    <source>
        <dbReference type="Pfam" id="PF00155"/>
    </source>
</evidence>
<organism evidence="5">
    <name type="scientific">marine sediment metagenome</name>
    <dbReference type="NCBI Taxonomy" id="412755"/>
    <lineage>
        <taxon>unclassified sequences</taxon>
        <taxon>metagenomes</taxon>
        <taxon>ecological metagenomes</taxon>
    </lineage>
</organism>
<dbReference type="EMBL" id="BARW01010576">
    <property type="protein sequence ID" value="GAI77982.1"/>
    <property type="molecule type" value="Genomic_DNA"/>
</dbReference>
<name>X1RB86_9ZZZZ</name>
<proteinExistence type="predicted"/>
<feature type="domain" description="Aminotransferase class I/classII large" evidence="4">
    <location>
        <begin position="1"/>
        <end position="203"/>
    </location>
</feature>
<dbReference type="InterPro" id="IPR050106">
    <property type="entry name" value="HistidinolP_aminotransfase"/>
</dbReference>
<dbReference type="InterPro" id="IPR015421">
    <property type="entry name" value="PyrdxlP-dep_Trfase_major"/>
</dbReference>
<dbReference type="AlphaFoldDB" id="X1RB86"/>
<dbReference type="InterPro" id="IPR004839">
    <property type="entry name" value="Aminotransferase_I/II_large"/>
</dbReference>
<evidence type="ECO:0000256" key="1">
    <source>
        <dbReference type="ARBA" id="ARBA00022576"/>
    </source>
</evidence>
<keyword evidence="3" id="KW-0663">Pyridoxal phosphate</keyword>